<evidence type="ECO:0000256" key="1">
    <source>
        <dbReference type="SAM" id="Phobius"/>
    </source>
</evidence>
<feature type="transmembrane region" description="Helical" evidence="1">
    <location>
        <begin position="493"/>
        <end position="513"/>
    </location>
</feature>
<feature type="transmembrane region" description="Helical" evidence="1">
    <location>
        <begin position="463"/>
        <end position="481"/>
    </location>
</feature>
<dbReference type="OrthoDB" id="2444734at2"/>
<protein>
    <submittedName>
        <fullName evidence="2">Uncharacterized protein</fullName>
    </submittedName>
</protein>
<keyword evidence="1" id="KW-0812">Transmembrane</keyword>
<dbReference type="RefSeq" id="WP_148970633.1">
    <property type="nucleotide sequence ID" value="NZ_JBNIKW010000008.1"/>
</dbReference>
<gene>
    <name evidence="2" type="ORF">FZC85_19360</name>
</gene>
<dbReference type="SUPFAM" id="SSF82171">
    <property type="entry name" value="DPP6 N-terminal domain-like"/>
    <property type="match status" value="1"/>
</dbReference>
<dbReference type="EMBL" id="VTEZ01000007">
    <property type="protein sequence ID" value="TYS82635.1"/>
    <property type="molecule type" value="Genomic_DNA"/>
</dbReference>
<reference evidence="2 3" key="1">
    <citation type="submission" date="2019-08" db="EMBL/GenBank/DDBJ databases">
        <title>Bacillus genomes from the desert of Cuatro Cienegas, Coahuila.</title>
        <authorList>
            <person name="Olmedo-Alvarez G."/>
        </authorList>
    </citation>
    <scope>NUCLEOTIDE SEQUENCE [LARGE SCALE GENOMIC DNA]</scope>
    <source>
        <strain evidence="2 3">CH87b_3T</strain>
    </source>
</reference>
<feature type="transmembrane region" description="Helical" evidence="1">
    <location>
        <begin position="7"/>
        <end position="29"/>
    </location>
</feature>
<evidence type="ECO:0000313" key="2">
    <source>
        <dbReference type="EMBL" id="TYS82635.1"/>
    </source>
</evidence>
<dbReference type="AlphaFoldDB" id="A0A5D4U5K8"/>
<keyword evidence="1" id="KW-0472">Membrane</keyword>
<feature type="transmembrane region" description="Helical" evidence="1">
    <location>
        <begin position="383"/>
        <end position="413"/>
    </location>
</feature>
<organism evidence="2 3">
    <name type="scientific">Rossellomorea aquimaris</name>
    <dbReference type="NCBI Taxonomy" id="189382"/>
    <lineage>
        <taxon>Bacteria</taxon>
        <taxon>Bacillati</taxon>
        <taxon>Bacillota</taxon>
        <taxon>Bacilli</taxon>
        <taxon>Bacillales</taxon>
        <taxon>Bacillaceae</taxon>
        <taxon>Rossellomorea</taxon>
    </lineage>
</organism>
<name>A0A5D4U5K8_9BACI</name>
<accession>A0A5D4U5K8</accession>
<feature type="transmembrane region" description="Helical" evidence="1">
    <location>
        <begin position="425"/>
        <end position="443"/>
    </location>
</feature>
<sequence>MREKLKVFGIPIGIMLLFIAALFFHQLLLVKELPQPNWSRSLPLDYTSKERPQVFQNNGELYISSKGKIHAFTINDEMKVADERVIDTTITRGYPFWTDGNEFIYYKDGNLISTQDKEDQILSKEITGLGASANHIYYWSSEQLNEYNVQEGSSREVHTFPSEISDIHAGDDGSAIIQVKQDDTHDFIYYMNENREVSEKPFLLVNTAPNKKVEGLTFKVTDGQLTLLYNEKSRTQGTLSYSTYKVQVPLQELGSSMLTGIKIEFVNKDTGEKLASAGGVQFVDVDGKVSVVFTSEGQRIGDNSAMSLYAAPFQDQGILEGSPLSTTRHVTYSPVPLTDETLVWFNYDGGTYELYGASQNDQVVSESTSWSKRSVKEALNNGVLMMFSSLVTVLTSFYWVLPSLFLLILLYIFRPNAFEKDGISWAEYASIIIFMLMPISYTSNAMNAYFYQVAPEYLVFPGSGYALLLLISVITWVIWKVGRDPDWGSFAGAFYFMGIYILFYITSIGPYIFNLF</sequence>
<proteinExistence type="predicted"/>
<comment type="caution">
    <text evidence="2">The sequence shown here is derived from an EMBL/GenBank/DDBJ whole genome shotgun (WGS) entry which is preliminary data.</text>
</comment>
<dbReference type="Proteomes" id="UP000324269">
    <property type="component" value="Unassembled WGS sequence"/>
</dbReference>
<evidence type="ECO:0000313" key="3">
    <source>
        <dbReference type="Proteomes" id="UP000324269"/>
    </source>
</evidence>
<keyword evidence="1" id="KW-1133">Transmembrane helix</keyword>